<feature type="chain" id="PRO_5039055850" evidence="2">
    <location>
        <begin position="33"/>
        <end position="460"/>
    </location>
</feature>
<dbReference type="InterPro" id="IPR013830">
    <property type="entry name" value="SGNH_hydro"/>
</dbReference>
<keyword evidence="5" id="KW-1185">Reference proteome</keyword>
<dbReference type="Pfam" id="PF13472">
    <property type="entry name" value="Lipase_GDSL_2"/>
    <property type="match status" value="1"/>
</dbReference>
<dbReference type="PANTHER" id="PTHR43784">
    <property type="entry name" value="GDSL-LIKE LIPASE/ACYLHYDROLASE, PUTATIVE (AFU_ORTHOLOGUE AFUA_2G00820)-RELATED"/>
    <property type="match status" value="1"/>
</dbReference>
<keyword evidence="4" id="KW-0378">Hydrolase</keyword>
<feature type="region of interest" description="Disordered" evidence="1">
    <location>
        <begin position="35"/>
        <end position="69"/>
    </location>
</feature>
<name>A0A5J6FBG9_9ACTN</name>
<evidence type="ECO:0000313" key="4">
    <source>
        <dbReference type="EMBL" id="QEU73612.1"/>
    </source>
</evidence>
<dbReference type="KEGG" id="snk:CP967_17865"/>
<feature type="signal peptide" evidence="2">
    <location>
        <begin position="1"/>
        <end position="32"/>
    </location>
</feature>
<sequence length="460" mass="48388">MSHRFPAVRPRGAGRGLAAVVAGALLLTVAPAASSSAAPSASPGGGRGAAWTGTWATTPTAAPASDTTTFEDQTIRQTVRVSIGGDRVRVRLSNEFGTGPLTVSEARVARGADDGPASRIDPRTDRRLTFGGRTSVTIPAGAPLVSDPVALRVPAGTDLVISLHLPVRTPGSTLHAFALQHNFVAEGNVTGRTDITPSATMDRWYFLTGVSVSTDRGPRGRAPSAYGSAPSAHGRSSAVVTFGDSITDGAETEADANHRWPDRLAERLRRAYGPDAVGVLNQGVSGNRLLHDPNPPAGSDAEGFAAYFGQSALRRFDRDVASQPGAEHLIVLLGVNDLGHPGTVAPESERVTAADLIGAHRQIIARAHDRGLRVYGGTILPFKDDTLGFYSARNEAARQALNHWIRTSGEYDGVIDFDKALRDPSDPGRLLARYDSGDHLHPDDEGAEAMAAAVPLRLLR</sequence>
<dbReference type="Proteomes" id="UP000326178">
    <property type="component" value="Chromosome"/>
</dbReference>
<gene>
    <name evidence="4" type="ORF">CP967_17865</name>
</gene>
<keyword evidence="2" id="KW-0732">Signal</keyword>
<dbReference type="InterPro" id="IPR036514">
    <property type="entry name" value="SGNH_hydro_sf"/>
</dbReference>
<evidence type="ECO:0000256" key="2">
    <source>
        <dbReference type="SAM" id="SignalP"/>
    </source>
</evidence>
<dbReference type="GO" id="GO:0016787">
    <property type="term" value="F:hydrolase activity"/>
    <property type="evidence" value="ECO:0007669"/>
    <property type="project" value="UniProtKB-KW"/>
</dbReference>
<evidence type="ECO:0000256" key="1">
    <source>
        <dbReference type="SAM" id="MobiDB-lite"/>
    </source>
</evidence>
<evidence type="ECO:0000259" key="3">
    <source>
        <dbReference type="Pfam" id="PF13472"/>
    </source>
</evidence>
<proteinExistence type="predicted"/>
<organism evidence="4 5">
    <name type="scientific">Streptomyces nitrosporeus</name>
    <dbReference type="NCBI Taxonomy" id="28894"/>
    <lineage>
        <taxon>Bacteria</taxon>
        <taxon>Bacillati</taxon>
        <taxon>Actinomycetota</taxon>
        <taxon>Actinomycetes</taxon>
        <taxon>Kitasatosporales</taxon>
        <taxon>Streptomycetaceae</taxon>
        <taxon>Streptomyces</taxon>
    </lineage>
</organism>
<dbReference type="SUPFAM" id="SSF52266">
    <property type="entry name" value="SGNH hydrolase"/>
    <property type="match status" value="1"/>
</dbReference>
<dbReference type="AlphaFoldDB" id="A0A5J6FBG9"/>
<dbReference type="RefSeq" id="WP_150488920.1">
    <property type="nucleotide sequence ID" value="NZ_BMUV01000015.1"/>
</dbReference>
<dbReference type="PANTHER" id="PTHR43784:SF2">
    <property type="entry name" value="GDSL-LIKE LIPASE_ACYLHYDROLASE, PUTATIVE (AFU_ORTHOLOGUE AFUA_2G00820)-RELATED"/>
    <property type="match status" value="1"/>
</dbReference>
<dbReference type="OrthoDB" id="1828825at2"/>
<feature type="domain" description="SGNH hydrolase-type esterase" evidence="3">
    <location>
        <begin position="242"/>
        <end position="448"/>
    </location>
</feature>
<evidence type="ECO:0000313" key="5">
    <source>
        <dbReference type="Proteomes" id="UP000326178"/>
    </source>
</evidence>
<feature type="compositionally biased region" description="Low complexity" evidence="1">
    <location>
        <begin position="49"/>
        <end position="68"/>
    </location>
</feature>
<dbReference type="EMBL" id="CP023702">
    <property type="protein sequence ID" value="QEU73612.1"/>
    <property type="molecule type" value="Genomic_DNA"/>
</dbReference>
<dbReference type="Gene3D" id="3.40.50.1110">
    <property type="entry name" value="SGNH hydrolase"/>
    <property type="match status" value="1"/>
</dbReference>
<protein>
    <submittedName>
        <fullName evidence="4">SGNH/GDSL hydrolase family protein</fullName>
    </submittedName>
</protein>
<dbReference type="CDD" id="cd01830">
    <property type="entry name" value="XynE_like"/>
    <property type="match status" value="1"/>
</dbReference>
<dbReference type="InterPro" id="IPR053140">
    <property type="entry name" value="GDSL_Rv0518-like"/>
</dbReference>
<reference evidence="4 5" key="1">
    <citation type="submission" date="2017-09" db="EMBL/GenBank/DDBJ databases">
        <authorList>
            <person name="Lee N."/>
            <person name="Cho B.-K."/>
        </authorList>
    </citation>
    <scope>NUCLEOTIDE SEQUENCE [LARGE SCALE GENOMIC DNA]</scope>
    <source>
        <strain evidence="4 5">ATCC 12769</strain>
    </source>
</reference>
<accession>A0A5J6FBG9</accession>